<evidence type="ECO:0000313" key="3">
    <source>
        <dbReference type="Proteomes" id="UP000297299"/>
    </source>
</evidence>
<protein>
    <submittedName>
        <fullName evidence="2">Uncharacterized protein</fullName>
    </submittedName>
</protein>
<dbReference type="AlphaFoldDB" id="A0A4Y8DC65"/>
<keyword evidence="1" id="KW-1133">Transmembrane helix</keyword>
<accession>A0A4Y8DC65</accession>
<dbReference type="EMBL" id="PHWZ01000062">
    <property type="protein sequence ID" value="TEY75959.1"/>
    <property type="molecule type" value="Genomic_DNA"/>
</dbReference>
<keyword evidence="1" id="KW-0812">Transmembrane</keyword>
<evidence type="ECO:0000256" key="1">
    <source>
        <dbReference type="SAM" id="Phobius"/>
    </source>
</evidence>
<reference evidence="2 3" key="1">
    <citation type="submission" date="2017-11" db="EMBL/GenBank/DDBJ databases">
        <title>Comparative genomics of Botrytis spp.</title>
        <authorList>
            <person name="Valero-Jimenez C.A."/>
            <person name="Tapia P."/>
            <person name="Veloso J."/>
            <person name="Silva-Moreno E."/>
            <person name="Staats M."/>
            <person name="Valdes J.H."/>
            <person name="Van Kan J.A.L."/>
        </authorList>
    </citation>
    <scope>NUCLEOTIDE SEQUENCE [LARGE SCALE GENOMIC DNA]</scope>
    <source>
        <strain evidence="2 3">MUCL2830</strain>
    </source>
</reference>
<dbReference type="OrthoDB" id="5342924at2759"/>
<dbReference type="Proteomes" id="UP000297299">
    <property type="component" value="Unassembled WGS sequence"/>
</dbReference>
<keyword evidence="3" id="KW-1185">Reference proteome</keyword>
<organism evidence="2 3">
    <name type="scientific">Botryotinia calthae</name>
    <dbReference type="NCBI Taxonomy" id="38488"/>
    <lineage>
        <taxon>Eukaryota</taxon>
        <taxon>Fungi</taxon>
        <taxon>Dikarya</taxon>
        <taxon>Ascomycota</taxon>
        <taxon>Pezizomycotina</taxon>
        <taxon>Leotiomycetes</taxon>
        <taxon>Helotiales</taxon>
        <taxon>Sclerotiniaceae</taxon>
        <taxon>Botryotinia</taxon>
    </lineage>
</organism>
<gene>
    <name evidence="2" type="ORF">BOTCAL_0062g00340</name>
</gene>
<keyword evidence="1" id="KW-0472">Membrane</keyword>
<comment type="caution">
    <text evidence="2">The sequence shown here is derived from an EMBL/GenBank/DDBJ whole genome shotgun (WGS) entry which is preliminary data.</text>
</comment>
<proteinExistence type="predicted"/>
<sequence length="285" mass="32207">MKERRRELYFSDSIGPMFKRSKHSHDPRETDCALHSERTLDSILISVDPAISGVVNSQFSEARGFSEVGASISKAGVGEESQSGLILSEMINIELQWANLFDLISPYRHCYWDTAKLDWEDGKSLSVATLSNDITNATFVGTYFEDALYSDSKNIVRLNWLGSINGLSYYPSFTEGQYFISVYYRIVVTDGLARYRAKDVFFNSTMFGNNEPLAKFVSSSKASKPLNGFLQWDSQVWRWVYSYGVRSIMTKPSPALLLAHVMAFGFIIYLFFNGSKTSAWSSFGE</sequence>
<evidence type="ECO:0000313" key="2">
    <source>
        <dbReference type="EMBL" id="TEY75959.1"/>
    </source>
</evidence>
<name>A0A4Y8DC65_9HELO</name>
<feature type="transmembrane region" description="Helical" evidence="1">
    <location>
        <begin position="255"/>
        <end position="272"/>
    </location>
</feature>